<dbReference type="PANTHER" id="PTHR33663:SF2">
    <property type="entry name" value="COILED-COIL DOMAIN-CONTAINING PROTEIN 177"/>
    <property type="match status" value="1"/>
</dbReference>
<gene>
    <name evidence="1" type="ORF">LSH36_577g03010</name>
</gene>
<organism evidence="1 2">
    <name type="scientific">Paralvinella palmiformis</name>
    <dbReference type="NCBI Taxonomy" id="53620"/>
    <lineage>
        <taxon>Eukaryota</taxon>
        <taxon>Metazoa</taxon>
        <taxon>Spiralia</taxon>
        <taxon>Lophotrochozoa</taxon>
        <taxon>Annelida</taxon>
        <taxon>Polychaeta</taxon>
        <taxon>Sedentaria</taxon>
        <taxon>Canalipalpata</taxon>
        <taxon>Terebellida</taxon>
        <taxon>Terebelliformia</taxon>
        <taxon>Alvinellidae</taxon>
        <taxon>Paralvinella</taxon>
    </lineage>
</organism>
<accession>A0AAD9MX31</accession>
<sequence length="87" mass="10074">MTSRNKQKEKDVDDFFNFSGAAMNRMRSPSPAPKDFRTSKTKLHIDLFNFDDPKFENSKYVLTSPRSLEACSRLGVKVCSETLWCKF</sequence>
<protein>
    <submittedName>
        <fullName evidence="1">Uncharacterized protein</fullName>
    </submittedName>
</protein>
<comment type="caution">
    <text evidence="1">The sequence shown here is derived from an EMBL/GenBank/DDBJ whole genome shotgun (WGS) entry which is preliminary data.</text>
</comment>
<name>A0AAD9MX31_9ANNE</name>
<proteinExistence type="predicted"/>
<keyword evidence="2" id="KW-1185">Reference proteome</keyword>
<dbReference type="PANTHER" id="PTHR33663">
    <property type="entry name" value="COILED-COIL DOMAIN-CONTAINING PROTEIN 177"/>
    <property type="match status" value="1"/>
</dbReference>
<evidence type="ECO:0000313" key="1">
    <source>
        <dbReference type="EMBL" id="KAK2146951.1"/>
    </source>
</evidence>
<dbReference type="AlphaFoldDB" id="A0AAD9MX31"/>
<reference evidence="1" key="1">
    <citation type="journal article" date="2023" name="Mol. Biol. Evol.">
        <title>Third-Generation Sequencing Reveals the Adaptive Role of the Epigenome in Three Deep-Sea Polychaetes.</title>
        <authorList>
            <person name="Perez M."/>
            <person name="Aroh O."/>
            <person name="Sun Y."/>
            <person name="Lan Y."/>
            <person name="Juniper S.K."/>
            <person name="Young C.R."/>
            <person name="Angers B."/>
            <person name="Qian P.Y."/>
        </authorList>
    </citation>
    <scope>NUCLEOTIDE SEQUENCE</scope>
    <source>
        <strain evidence="1">P08H-3</strain>
    </source>
</reference>
<evidence type="ECO:0000313" key="2">
    <source>
        <dbReference type="Proteomes" id="UP001208570"/>
    </source>
</evidence>
<dbReference type="EMBL" id="JAODUP010000577">
    <property type="protein sequence ID" value="KAK2146951.1"/>
    <property type="molecule type" value="Genomic_DNA"/>
</dbReference>
<dbReference type="InterPro" id="IPR029090">
    <property type="entry name" value="DUF4659"/>
</dbReference>
<dbReference type="Proteomes" id="UP001208570">
    <property type="component" value="Unassembled WGS sequence"/>
</dbReference>